<evidence type="ECO:0000313" key="4">
    <source>
        <dbReference type="Proteomes" id="UP000011715"/>
    </source>
</evidence>
<evidence type="ECO:0000256" key="1">
    <source>
        <dbReference type="SAM" id="MobiDB-lite"/>
    </source>
</evidence>
<gene>
    <name evidence="2" type="ORF">MAPG_03050</name>
</gene>
<sequence length="147" mass="15784">MCLKAEEAGSYLTNQKHQPYALWQPEKQFQSHLLLREQQGAYLLPLHVMPAVFPQLPSVLALRAVGVAVAGLVLDVDELLLVVFVVVVEVGLTEEDEVVDDDDGDEEIEEAAASVAEVAEDELVVLGPSSSSGEEEPGLLPQVPKAG</sequence>
<dbReference type="EMBL" id="ADBL01000743">
    <property type="status" value="NOT_ANNOTATED_CDS"/>
    <property type="molecule type" value="Genomic_DNA"/>
</dbReference>
<dbReference type="AlphaFoldDB" id="A0A0C4DT02"/>
<organism evidence="3 4">
    <name type="scientific">Magnaporthiopsis poae (strain ATCC 64411 / 73-15)</name>
    <name type="common">Kentucky bluegrass fungus</name>
    <name type="synonym">Magnaporthe poae</name>
    <dbReference type="NCBI Taxonomy" id="644358"/>
    <lineage>
        <taxon>Eukaryota</taxon>
        <taxon>Fungi</taxon>
        <taxon>Dikarya</taxon>
        <taxon>Ascomycota</taxon>
        <taxon>Pezizomycotina</taxon>
        <taxon>Sordariomycetes</taxon>
        <taxon>Sordariomycetidae</taxon>
        <taxon>Magnaporthales</taxon>
        <taxon>Magnaporthaceae</taxon>
        <taxon>Magnaporthiopsis</taxon>
    </lineage>
</organism>
<name>A0A0C4DT02_MAGP6</name>
<keyword evidence="4" id="KW-1185">Reference proteome</keyword>
<reference evidence="4" key="1">
    <citation type="submission" date="2010-05" db="EMBL/GenBank/DDBJ databases">
        <title>The genome sequence of Magnaporthe poae strain ATCC 64411.</title>
        <authorList>
            <person name="Ma L.-J."/>
            <person name="Dead R."/>
            <person name="Young S."/>
            <person name="Zeng Q."/>
            <person name="Koehrsen M."/>
            <person name="Alvarado L."/>
            <person name="Berlin A."/>
            <person name="Chapman S.B."/>
            <person name="Chen Z."/>
            <person name="Freedman E."/>
            <person name="Gellesch M."/>
            <person name="Goldberg J."/>
            <person name="Griggs A."/>
            <person name="Gujja S."/>
            <person name="Heilman E.R."/>
            <person name="Heiman D."/>
            <person name="Hepburn T."/>
            <person name="Howarth C."/>
            <person name="Jen D."/>
            <person name="Larson L."/>
            <person name="Mehta T."/>
            <person name="Neiman D."/>
            <person name="Pearson M."/>
            <person name="Roberts A."/>
            <person name="Saif S."/>
            <person name="Shea T."/>
            <person name="Shenoy N."/>
            <person name="Sisk P."/>
            <person name="Stolte C."/>
            <person name="Sykes S."/>
            <person name="Walk T."/>
            <person name="White J."/>
            <person name="Yandava C."/>
            <person name="Haas B."/>
            <person name="Nusbaum C."/>
            <person name="Birren B."/>
        </authorList>
    </citation>
    <scope>NUCLEOTIDE SEQUENCE [LARGE SCALE GENOMIC DNA]</scope>
    <source>
        <strain evidence="4">ATCC 64411 / 73-15</strain>
    </source>
</reference>
<dbReference type="EnsemblFungi" id="MAPG_03050T0">
    <property type="protein sequence ID" value="MAPG_03050T0"/>
    <property type="gene ID" value="MAPG_03050"/>
</dbReference>
<evidence type="ECO:0000313" key="2">
    <source>
        <dbReference type="EMBL" id="KLU84002.1"/>
    </source>
</evidence>
<proteinExistence type="predicted"/>
<dbReference type="Proteomes" id="UP000011715">
    <property type="component" value="Unassembled WGS sequence"/>
</dbReference>
<feature type="region of interest" description="Disordered" evidence="1">
    <location>
        <begin position="127"/>
        <end position="147"/>
    </location>
</feature>
<dbReference type="EMBL" id="GL876967">
    <property type="protein sequence ID" value="KLU84002.1"/>
    <property type="molecule type" value="Genomic_DNA"/>
</dbReference>
<reference evidence="3" key="4">
    <citation type="journal article" date="2015" name="G3 (Bethesda)">
        <title>Genome sequences of three phytopathogenic species of the Magnaporthaceae family of fungi.</title>
        <authorList>
            <person name="Okagaki L.H."/>
            <person name="Nunes C.C."/>
            <person name="Sailsbery J."/>
            <person name="Clay B."/>
            <person name="Brown D."/>
            <person name="John T."/>
            <person name="Oh Y."/>
            <person name="Young N."/>
            <person name="Fitzgerald M."/>
            <person name="Haas B.J."/>
            <person name="Zeng Q."/>
            <person name="Young S."/>
            <person name="Adiconis X."/>
            <person name="Fan L."/>
            <person name="Levin J.Z."/>
            <person name="Mitchell T.K."/>
            <person name="Okubara P.A."/>
            <person name="Farman M.L."/>
            <person name="Kohn L.M."/>
            <person name="Birren B."/>
            <person name="Ma L.-J."/>
            <person name="Dean R.A."/>
        </authorList>
    </citation>
    <scope>NUCLEOTIDE SEQUENCE</scope>
    <source>
        <strain evidence="3">ATCC 64411 / 73-15</strain>
    </source>
</reference>
<reference evidence="3" key="5">
    <citation type="submission" date="2015-06" db="UniProtKB">
        <authorList>
            <consortium name="EnsemblFungi"/>
        </authorList>
    </citation>
    <scope>IDENTIFICATION</scope>
    <source>
        <strain evidence="3">ATCC 64411</strain>
    </source>
</reference>
<evidence type="ECO:0000313" key="3">
    <source>
        <dbReference type="EnsemblFungi" id="MAPG_03050T0"/>
    </source>
</evidence>
<reference evidence="2" key="2">
    <citation type="submission" date="2010-05" db="EMBL/GenBank/DDBJ databases">
        <title>The Genome Sequence of Magnaporthe poae strain ATCC 64411.</title>
        <authorList>
            <consortium name="The Broad Institute Genome Sequencing Platform"/>
            <consortium name="Broad Institute Genome Sequencing Center for Infectious Disease"/>
            <person name="Ma L.-J."/>
            <person name="Dead R."/>
            <person name="Young S."/>
            <person name="Zeng Q."/>
            <person name="Koehrsen M."/>
            <person name="Alvarado L."/>
            <person name="Berlin A."/>
            <person name="Chapman S.B."/>
            <person name="Chen Z."/>
            <person name="Freedman E."/>
            <person name="Gellesch M."/>
            <person name="Goldberg J."/>
            <person name="Griggs A."/>
            <person name="Gujja S."/>
            <person name="Heilman E.R."/>
            <person name="Heiman D."/>
            <person name="Hepburn T."/>
            <person name="Howarth C."/>
            <person name="Jen D."/>
            <person name="Larson L."/>
            <person name="Mehta T."/>
            <person name="Neiman D."/>
            <person name="Pearson M."/>
            <person name="Roberts A."/>
            <person name="Saif S."/>
            <person name="Shea T."/>
            <person name="Shenoy N."/>
            <person name="Sisk P."/>
            <person name="Stolte C."/>
            <person name="Sykes S."/>
            <person name="Walk T."/>
            <person name="White J."/>
            <person name="Yandava C."/>
            <person name="Haas B."/>
            <person name="Nusbaum C."/>
            <person name="Birren B."/>
        </authorList>
    </citation>
    <scope>NUCLEOTIDE SEQUENCE</scope>
    <source>
        <strain evidence="2">ATCC 64411</strain>
    </source>
</reference>
<dbReference type="VEuPathDB" id="FungiDB:MAPG_03050"/>
<accession>A0A0C4DT02</accession>
<protein>
    <submittedName>
        <fullName evidence="2 3">Uncharacterized protein</fullName>
    </submittedName>
</protein>
<reference evidence="2" key="3">
    <citation type="submission" date="2011-03" db="EMBL/GenBank/DDBJ databases">
        <title>Annotation of Magnaporthe poae ATCC 64411.</title>
        <authorList>
            <person name="Ma L.-J."/>
            <person name="Dead R."/>
            <person name="Young S.K."/>
            <person name="Zeng Q."/>
            <person name="Gargeya S."/>
            <person name="Fitzgerald M."/>
            <person name="Haas B."/>
            <person name="Abouelleil A."/>
            <person name="Alvarado L."/>
            <person name="Arachchi H.M."/>
            <person name="Berlin A."/>
            <person name="Brown A."/>
            <person name="Chapman S.B."/>
            <person name="Chen Z."/>
            <person name="Dunbar C."/>
            <person name="Freedman E."/>
            <person name="Gearin G."/>
            <person name="Gellesch M."/>
            <person name="Goldberg J."/>
            <person name="Griggs A."/>
            <person name="Gujja S."/>
            <person name="Heiman D."/>
            <person name="Howarth C."/>
            <person name="Larson L."/>
            <person name="Lui A."/>
            <person name="MacDonald P.J.P."/>
            <person name="Mehta T."/>
            <person name="Montmayeur A."/>
            <person name="Murphy C."/>
            <person name="Neiman D."/>
            <person name="Pearson M."/>
            <person name="Priest M."/>
            <person name="Roberts A."/>
            <person name="Saif S."/>
            <person name="Shea T."/>
            <person name="Shenoy N."/>
            <person name="Sisk P."/>
            <person name="Stolte C."/>
            <person name="Sykes S."/>
            <person name="Yandava C."/>
            <person name="Wortman J."/>
            <person name="Nusbaum C."/>
            <person name="Birren B."/>
        </authorList>
    </citation>
    <scope>NUCLEOTIDE SEQUENCE</scope>
    <source>
        <strain evidence="2">ATCC 64411</strain>
    </source>
</reference>